<evidence type="ECO:0008006" key="4">
    <source>
        <dbReference type="Google" id="ProtNLM"/>
    </source>
</evidence>
<evidence type="ECO:0000256" key="1">
    <source>
        <dbReference type="SAM" id="SignalP"/>
    </source>
</evidence>
<dbReference type="PROSITE" id="PS51257">
    <property type="entry name" value="PROKAR_LIPOPROTEIN"/>
    <property type="match status" value="1"/>
</dbReference>
<dbReference type="PANTHER" id="PTHR40590:SF1">
    <property type="entry name" value="CYTOPLASMIC PROTEIN"/>
    <property type="match status" value="1"/>
</dbReference>
<dbReference type="OrthoDB" id="9806326at2"/>
<accession>A0A1I6HPF1</accession>
<dbReference type="EMBL" id="FOYP01000002">
    <property type="protein sequence ID" value="SFR56264.1"/>
    <property type="molecule type" value="Genomic_DNA"/>
</dbReference>
<organism evidence="2 3">
    <name type="scientific">Yoonia tamlensis</name>
    <dbReference type="NCBI Taxonomy" id="390270"/>
    <lineage>
        <taxon>Bacteria</taxon>
        <taxon>Pseudomonadati</taxon>
        <taxon>Pseudomonadota</taxon>
        <taxon>Alphaproteobacteria</taxon>
        <taxon>Rhodobacterales</taxon>
        <taxon>Paracoccaceae</taxon>
        <taxon>Yoonia</taxon>
    </lineage>
</organism>
<keyword evidence="1" id="KW-0732">Signal</keyword>
<dbReference type="PANTHER" id="PTHR40590">
    <property type="entry name" value="CYTOPLASMIC PROTEIN-RELATED"/>
    <property type="match status" value="1"/>
</dbReference>
<dbReference type="CDD" id="cd14789">
    <property type="entry name" value="Tiki"/>
    <property type="match status" value="1"/>
</dbReference>
<dbReference type="STRING" id="390270.SAMN04488005_2911"/>
<reference evidence="3" key="1">
    <citation type="submission" date="2016-10" db="EMBL/GenBank/DDBJ databases">
        <authorList>
            <person name="Varghese N."/>
            <person name="Submissions S."/>
        </authorList>
    </citation>
    <scope>NUCLEOTIDE SEQUENCE [LARGE SCALE GENOMIC DNA]</scope>
    <source>
        <strain evidence="3">DSM 26879</strain>
    </source>
</reference>
<dbReference type="InterPro" id="IPR002816">
    <property type="entry name" value="TraB/PrgY/GumN_fam"/>
</dbReference>
<protein>
    <recommendedName>
        <fullName evidence="4">TraB family protein</fullName>
    </recommendedName>
</protein>
<proteinExistence type="predicted"/>
<evidence type="ECO:0000313" key="2">
    <source>
        <dbReference type="EMBL" id="SFR56264.1"/>
    </source>
</evidence>
<dbReference type="InterPro" id="IPR047111">
    <property type="entry name" value="YbaP-like"/>
</dbReference>
<feature type="chain" id="PRO_5011745448" description="TraB family protein" evidence="1">
    <location>
        <begin position="21"/>
        <end position="330"/>
    </location>
</feature>
<name>A0A1I6HPF1_9RHOB</name>
<sequence>MFLRATLTALFATLSLPAAAACDGESYLDQLTPSEQQQLATATAAVPFGQGLVWDAQKGNQSLLIIGTMHIYDDRLNALMITLTSSIASADLLLVEATPDDQTALQQLMITDPSQLFLTSGPGLPDLLDEETWDLLAQAAADRSIPGFMMAKMQPWYASLMLSMPPCAMADVVAGRLGLDHMIMNVADEAGVPMQSLEAFTTLFAAFQSETLEDQIAYLRMGLLSADMQRPIFVAMLDQYFTKDIAGLWEMSRLTLNDLPGMDVQTANELFAQTQEAILDERNRNWIPVITQASETHDNVIVAAGAAHLIGENGILNLLQNEGWTVTRAD</sequence>
<dbReference type="AlphaFoldDB" id="A0A1I6HPF1"/>
<dbReference type="Pfam" id="PF01963">
    <property type="entry name" value="TraB_PrgY_gumN"/>
    <property type="match status" value="1"/>
</dbReference>
<gene>
    <name evidence="2" type="ORF">SAMN04488005_2911</name>
</gene>
<evidence type="ECO:0000313" key="3">
    <source>
        <dbReference type="Proteomes" id="UP000199478"/>
    </source>
</evidence>
<keyword evidence="3" id="KW-1185">Reference proteome</keyword>
<dbReference type="RefSeq" id="WP_090201586.1">
    <property type="nucleotide sequence ID" value="NZ_FOYP01000002.1"/>
</dbReference>
<dbReference type="Proteomes" id="UP000199478">
    <property type="component" value="Unassembled WGS sequence"/>
</dbReference>
<feature type="signal peptide" evidence="1">
    <location>
        <begin position="1"/>
        <end position="20"/>
    </location>
</feature>